<proteinExistence type="predicted"/>
<dbReference type="AlphaFoldDB" id="A0A9D4CUQ7"/>
<keyword evidence="2" id="KW-1185">Reference proteome</keyword>
<evidence type="ECO:0000313" key="2">
    <source>
        <dbReference type="Proteomes" id="UP000828390"/>
    </source>
</evidence>
<protein>
    <submittedName>
        <fullName evidence="1">Uncharacterized protein</fullName>
    </submittedName>
</protein>
<reference evidence="1" key="2">
    <citation type="submission" date="2020-11" db="EMBL/GenBank/DDBJ databases">
        <authorList>
            <person name="McCartney M.A."/>
            <person name="Auch B."/>
            <person name="Kono T."/>
            <person name="Mallez S."/>
            <person name="Becker A."/>
            <person name="Gohl D.M."/>
            <person name="Silverstein K.A.T."/>
            <person name="Koren S."/>
            <person name="Bechman K.B."/>
            <person name="Herman A."/>
            <person name="Abrahante J.E."/>
            <person name="Garbe J."/>
        </authorList>
    </citation>
    <scope>NUCLEOTIDE SEQUENCE</scope>
    <source>
        <strain evidence="1">Duluth1</strain>
        <tissue evidence="1">Whole animal</tissue>
    </source>
</reference>
<dbReference type="Proteomes" id="UP000828390">
    <property type="component" value="Unassembled WGS sequence"/>
</dbReference>
<reference evidence="1" key="1">
    <citation type="journal article" date="2019" name="bioRxiv">
        <title>The Genome of the Zebra Mussel, Dreissena polymorpha: A Resource for Invasive Species Research.</title>
        <authorList>
            <person name="McCartney M.A."/>
            <person name="Auch B."/>
            <person name="Kono T."/>
            <person name="Mallez S."/>
            <person name="Zhang Y."/>
            <person name="Obille A."/>
            <person name="Becker A."/>
            <person name="Abrahante J.E."/>
            <person name="Garbe J."/>
            <person name="Badalamenti J.P."/>
            <person name="Herman A."/>
            <person name="Mangelson H."/>
            <person name="Liachko I."/>
            <person name="Sullivan S."/>
            <person name="Sone E.D."/>
            <person name="Koren S."/>
            <person name="Silverstein K.A.T."/>
            <person name="Beckman K.B."/>
            <person name="Gohl D.M."/>
        </authorList>
    </citation>
    <scope>NUCLEOTIDE SEQUENCE</scope>
    <source>
        <strain evidence="1">Duluth1</strain>
        <tissue evidence="1">Whole animal</tissue>
    </source>
</reference>
<evidence type="ECO:0000313" key="1">
    <source>
        <dbReference type="EMBL" id="KAH3733712.1"/>
    </source>
</evidence>
<name>A0A9D4CUQ7_DREPO</name>
<dbReference type="EMBL" id="JAIWYP010000011">
    <property type="protein sequence ID" value="KAH3733712.1"/>
    <property type="molecule type" value="Genomic_DNA"/>
</dbReference>
<accession>A0A9D4CUQ7</accession>
<gene>
    <name evidence="1" type="ORF">DPMN_040145</name>
</gene>
<sequence length="88" mass="9863">MLTVSDLSESDDCTCCCDYYAYSLRLTREYQLYRLLSLQMLTVSDLPESDDCTGCCACKCLQSQTYPRVTTVQAAVPTNASSFCLTRE</sequence>
<comment type="caution">
    <text evidence="1">The sequence shown here is derived from an EMBL/GenBank/DDBJ whole genome shotgun (WGS) entry which is preliminary data.</text>
</comment>
<organism evidence="1 2">
    <name type="scientific">Dreissena polymorpha</name>
    <name type="common">Zebra mussel</name>
    <name type="synonym">Mytilus polymorpha</name>
    <dbReference type="NCBI Taxonomy" id="45954"/>
    <lineage>
        <taxon>Eukaryota</taxon>
        <taxon>Metazoa</taxon>
        <taxon>Spiralia</taxon>
        <taxon>Lophotrochozoa</taxon>
        <taxon>Mollusca</taxon>
        <taxon>Bivalvia</taxon>
        <taxon>Autobranchia</taxon>
        <taxon>Heteroconchia</taxon>
        <taxon>Euheterodonta</taxon>
        <taxon>Imparidentia</taxon>
        <taxon>Neoheterodontei</taxon>
        <taxon>Myida</taxon>
        <taxon>Dreissenoidea</taxon>
        <taxon>Dreissenidae</taxon>
        <taxon>Dreissena</taxon>
    </lineage>
</organism>